<sequence>MNRSTDPRAAAAEGPLAQLPPEVLTRLLDGHTVIRAAAGNVLYRPGESAGLHLVVEGLLRVSMVSEEGRQVTVRYARRGDLLGLPVVVSGAAPVYAYAVTNAVAVATRPGVLPQLARRDPRVGTWMADELAVRVDGLLQELAMNAFWPVRRRLGRHLLDLATEHQQGEALVVRASHQELADAVGTVREVVARTLAALRADGLVSGGPGGIRLLDPDALAHLPD</sequence>
<dbReference type="InterPro" id="IPR012318">
    <property type="entry name" value="HTH_CRP"/>
</dbReference>
<dbReference type="GO" id="GO:0005829">
    <property type="term" value="C:cytosol"/>
    <property type="evidence" value="ECO:0007669"/>
    <property type="project" value="TreeGrafter"/>
</dbReference>
<dbReference type="PROSITE" id="PS51063">
    <property type="entry name" value="HTH_CRP_2"/>
    <property type="match status" value="1"/>
</dbReference>
<organism evidence="6 7">
    <name type="scientific">Actinopolymorpha cephalotaxi</name>
    <dbReference type="NCBI Taxonomy" id="504797"/>
    <lineage>
        <taxon>Bacteria</taxon>
        <taxon>Bacillati</taxon>
        <taxon>Actinomycetota</taxon>
        <taxon>Actinomycetes</taxon>
        <taxon>Propionibacteriales</taxon>
        <taxon>Actinopolymorphaceae</taxon>
        <taxon>Actinopolymorpha</taxon>
    </lineage>
</organism>
<name>A0A1I2Z375_9ACTN</name>
<dbReference type="STRING" id="504797.SAMN05421678_115157"/>
<dbReference type="InterPro" id="IPR018490">
    <property type="entry name" value="cNMP-bd_dom_sf"/>
</dbReference>
<dbReference type="InterPro" id="IPR000595">
    <property type="entry name" value="cNMP-bd_dom"/>
</dbReference>
<dbReference type="GO" id="GO:0003700">
    <property type="term" value="F:DNA-binding transcription factor activity"/>
    <property type="evidence" value="ECO:0007669"/>
    <property type="project" value="TreeGrafter"/>
</dbReference>
<accession>A0A1I2Z375</accession>
<dbReference type="InterPro" id="IPR050397">
    <property type="entry name" value="Env_Response_Regulators"/>
</dbReference>
<protein>
    <submittedName>
        <fullName evidence="5">CRP/FNR family transcriptional regulator</fullName>
    </submittedName>
    <submittedName>
        <fullName evidence="6">cAMP-binding domain of CRP or a regulatory subunit of cAMP-dependent protein kinases</fullName>
    </submittedName>
</protein>
<dbReference type="SMART" id="SM00419">
    <property type="entry name" value="HTH_CRP"/>
    <property type="match status" value="1"/>
</dbReference>
<dbReference type="RefSeq" id="WP_092887005.1">
    <property type="nucleotide sequence ID" value="NZ_FOOI01000015.1"/>
</dbReference>
<evidence type="ECO:0000313" key="8">
    <source>
        <dbReference type="Proteomes" id="UP000533017"/>
    </source>
</evidence>
<dbReference type="AlphaFoldDB" id="A0A1I2Z375"/>
<dbReference type="EMBL" id="FOOI01000015">
    <property type="protein sequence ID" value="SFH32327.1"/>
    <property type="molecule type" value="Genomic_DNA"/>
</dbReference>
<gene>
    <name evidence="5" type="ORF">FHR37_000689</name>
    <name evidence="6" type="ORF">SAMN05421678_115157</name>
</gene>
<evidence type="ECO:0000313" key="7">
    <source>
        <dbReference type="Proteomes" id="UP000199052"/>
    </source>
</evidence>
<evidence type="ECO:0000256" key="1">
    <source>
        <dbReference type="ARBA" id="ARBA00023015"/>
    </source>
</evidence>
<evidence type="ECO:0000256" key="3">
    <source>
        <dbReference type="ARBA" id="ARBA00023163"/>
    </source>
</evidence>
<reference evidence="6 7" key="1">
    <citation type="submission" date="2016-10" db="EMBL/GenBank/DDBJ databases">
        <authorList>
            <person name="de Groot N.N."/>
        </authorList>
    </citation>
    <scope>NUCLEOTIDE SEQUENCE [LARGE SCALE GENOMIC DNA]</scope>
    <source>
        <strain evidence="6 7">CPCC 202808</strain>
    </source>
</reference>
<dbReference type="SUPFAM" id="SSF51206">
    <property type="entry name" value="cAMP-binding domain-like"/>
    <property type="match status" value="1"/>
</dbReference>
<proteinExistence type="predicted"/>
<dbReference type="Proteomes" id="UP000533017">
    <property type="component" value="Unassembled WGS sequence"/>
</dbReference>
<dbReference type="InterPro" id="IPR036388">
    <property type="entry name" value="WH-like_DNA-bd_sf"/>
</dbReference>
<dbReference type="Pfam" id="PF00027">
    <property type="entry name" value="cNMP_binding"/>
    <property type="match status" value="1"/>
</dbReference>
<dbReference type="InterPro" id="IPR014710">
    <property type="entry name" value="RmlC-like_jellyroll"/>
</dbReference>
<dbReference type="Gene3D" id="2.60.120.10">
    <property type="entry name" value="Jelly Rolls"/>
    <property type="match status" value="1"/>
</dbReference>
<keyword evidence="6" id="KW-0418">Kinase</keyword>
<keyword evidence="6" id="KW-0808">Transferase</keyword>
<dbReference type="Proteomes" id="UP000199052">
    <property type="component" value="Unassembled WGS sequence"/>
</dbReference>
<dbReference type="SMART" id="SM00100">
    <property type="entry name" value="cNMP"/>
    <property type="match status" value="1"/>
</dbReference>
<dbReference type="GO" id="GO:0003677">
    <property type="term" value="F:DNA binding"/>
    <property type="evidence" value="ECO:0007669"/>
    <property type="project" value="UniProtKB-KW"/>
</dbReference>
<dbReference type="EMBL" id="JACBZA010000001">
    <property type="protein sequence ID" value="NYH81838.1"/>
    <property type="molecule type" value="Genomic_DNA"/>
</dbReference>
<keyword evidence="8" id="KW-1185">Reference proteome</keyword>
<feature type="domain" description="HTH crp-type" evidence="4">
    <location>
        <begin position="147"/>
        <end position="216"/>
    </location>
</feature>
<keyword evidence="1" id="KW-0805">Transcription regulation</keyword>
<dbReference type="Pfam" id="PF13545">
    <property type="entry name" value="HTH_Crp_2"/>
    <property type="match status" value="1"/>
</dbReference>
<evidence type="ECO:0000259" key="4">
    <source>
        <dbReference type="PROSITE" id="PS51063"/>
    </source>
</evidence>
<keyword evidence="2" id="KW-0238">DNA-binding</keyword>
<dbReference type="GO" id="GO:0016301">
    <property type="term" value="F:kinase activity"/>
    <property type="evidence" value="ECO:0007669"/>
    <property type="project" value="UniProtKB-KW"/>
</dbReference>
<dbReference type="PRINTS" id="PR00034">
    <property type="entry name" value="HTHCRP"/>
</dbReference>
<dbReference type="CDD" id="cd00038">
    <property type="entry name" value="CAP_ED"/>
    <property type="match status" value="1"/>
</dbReference>
<dbReference type="Gene3D" id="1.10.10.10">
    <property type="entry name" value="Winged helix-like DNA-binding domain superfamily/Winged helix DNA-binding domain"/>
    <property type="match status" value="1"/>
</dbReference>
<dbReference type="OrthoDB" id="41390at2"/>
<reference evidence="5 8" key="2">
    <citation type="submission" date="2020-07" db="EMBL/GenBank/DDBJ databases">
        <title>Sequencing the genomes of 1000 actinobacteria strains.</title>
        <authorList>
            <person name="Klenk H.-P."/>
        </authorList>
    </citation>
    <scope>NUCLEOTIDE SEQUENCE [LARGE SCALE GENOMIC DNA]</scope>
    <source>
        <strain evidence="5 8">DSM 45117</strain>
    </source>
</reference>
<dbReference type="InterPro" id="IPR036390">
    <property type="entry name" value="WH_DNA-bd_sf"/>
</dbReference>
<dbReference type="PANTHER" id="PTHR24567">
    <property type="entry name" value="CRP FAMILY TRANSCRIPTIONAL REGULATORY PROTEIN"/>
    <property type="match status" value="1"/>
</dbReference>
<keyword evidence="3" id="KW-0804">Transcription</keyword>
<evidence type="ECO:0000313" key="6">
    <source>
        <dbReference type="EMBL" id="SFH32327.1"/>
    </source>
</evidence>
<dbReference type="CDD" id="cd00092">
    <property type="entry name" value="HTH_CRP"/>
    <property type="match status" value="1"/>
</dbReference>
<dbReference type="PANTHER" id="PTHR24567:SF74">
    <property type="entry name" value="HTH-TYPE TRANSCRIPTIONAL REGULATOR ARCR"/>
    <property type="match status" value="1"/>
</dbReference>
<dbReference type="SUPFAM" id="SSF46785">
    <property type="entry name" value="Winged helix' DNA-binding domain"/>
    <property type="match status" value="1"/>
</dbReference>
<evidence type="ECO:0000313" key="5">
    <source>
        <dbReference type="EMBL" id="NYH81838.1"/>
    </source>
</evidence>
<evidence type="ECO:0000256" key="2">
    <source>
        <dbReference type="ARBA" id="ARBA00023125"/>
    </source>
</evidence>